<keyword evidence="3" id="KW-1133">Transmembrane helix</keyword>
<evidence type="ECO:0000256" key="1">
    <source>
        <dbReference type="ARBA" id="ARBA00004167"/>
    </source>
</evidence>
<feature type="compositionally biased region" description="Gly residues" evidence="5">
    <location>
        <begin position="123"/>
        <end position="135"/>
    </location>
</feature>
<dbReference type="GO" id="GO:0055085">
    <property type="term" value="P:transmembrane transport"/>
    <property type="evidence" value="ECO:0007669"/>
    <property type="project" value="InterPro"/>
</dbReference>
<dbReference type="AlphaFoldDB" id="A0A0J7YA17"/>
<dbReference type="NCBIfam" id="TIGR01352">
    <property type="entry name" value="tonB_Cterm"/>
    <property type="match status" value="1"/>
</dbReference>
<dbReference type="Gene3D" id="3.30.1150.10">
    <property type="match status" value="1"/>
</dbReference>
<dbReference type="RefSeq" id="WP_059149612.1">
    <property type="nucleotide sequence ID" value="NZ_KQ130452.1"/>
</dbReference>
<keyword evidence="4" id="KW-0472">Membrane</keyword>
<evidence type="ECO:0000256" key="5">
    <source>
        <dbReference type="SAM" id="MobiDB-lite"/>
    </source>
</evidence>
<evidence type="ECO:0000313" key="7">
    <source>
        <dbReference type="EMBL" id="KMS60178.1"/>
    </source>
</evidence>
<reference evidence="7 8" key="1">
    <citation type="journal article" date="2015" name="G3 (Bethesda)">
        <title>Insights into Ongoing Evolution of the Hexachlorocyclohexane Catabolic Pathway from Comparative Genomics of Ten Sphingomonadaceae Strains.</title>
        <authorList>
            <person name="Pearce S.L."/>
            <person name="Oakeshott J.G."/>
            <person name="Pandey G."/>
        </authorList>
    </citation>
    <scope>NUCLEOTIDE SEQUENCE [LARGE SCALE GENOMIC DNA]</scope>
    <source>
        <strain evidence="7 8">LL02</strain>
    </source>
</reference>
<organism evidence="7 8">
    <name type="scientific">Novosphingobium barchaimii LL02</name>
    <dbReference type="NCBI Taxonomy" id="1114963"/>
    <lineage>
        <taxon>Bacteria</taxon>
        <taxon>Pseudomonadati</taxon>
        <taxon>Pseudomonadota</taxon>
        <taxon>Alphaproteobacteria</taxon>
        <taxon>Sphingomonadales</taxon>
        <taxon>Sphingomonadaceae</taxon>
        <taxon>Novosphingobium</taxon>
    </lineage>
</organism>
<dbReference type="SUPFAM" id="SSF74653">
    <property type="entry name" value="TolA/TonB C-terminal domain"/>
    <property type="match status" value="1"/>
</dbReference>
<accession>A0A0J7YA17</accession>
<evidence type="ECO:0000256" key="2">
    <source>
        <dbReference type="ARBA" id="ARBA00022692"/>
    </source>
</evidence>
<dbReference type="Pfam" id="PF03544">
    <property type="entry name" value="TonB_C"/>
    <property type="match status" value="1"/>
</dbReference>
<dbReference type="OrthoDB" id="7390536at2"/>
<keyword evidence="8" id="KW-1185">Reference proteome</keyword>
<feature type="domain" description="TonB C-terminal" evidence="6">
    <location>
        <begin position="166"/>
        <end position="237"/>
    </location>
</feature>
<dbReference type="Proteomes" id="UP000052268">
    <property type="component" value="Unassembled WGS sequence"/>
</dbReference>
<proteinExistence type="predicted"/>
<evidence type="ECO:0000256" key="4">
    <source>
        <dbReference type="ARBA" id="ARBA00023136"/>
    </source>
</evidence>
<dbReference type="InterPro" id="IPR006260">
    <property type="entry name" value="TonB/TolA_C"/>
</dbReference>
<dbReference type="GO" id="GO:0016020">
    <property type="term" value="C:membrane"/>
    <property type="evidence" value="ECO:0007669"/>
    <property type="project" value="UniProtKB-SubCell"/>
</dbReference>
<name>A0A0J7YA17_9SPHN</name>
<protein>
    <submittedName>
        <fullName evidence="7">Biopolymer transporter TonB</fullName>
    </submittedName>
</protein>
<dbReference type="EMBL" id="JACU01000001">
    <property type="protein sequence ID" value="KMS60178.1"/>
    <property type="molecule type" value="Genomic_DNA"/>
</dbReference>
<evidence type="ECO:0000259" key="6">
    <source>
        <dbReference type="Pfam" id="PF03544"/>
    </source>
</evidence>
<evidence type="ECO:0000256" key="3">
    <source>
        <dbReference type="ARBA" id="ARBA00022989"/>
    </source>
</evidence>
<feature type="compositionally biased region" description="Pro residues" evidence="5">
    <location>
        <begin position="58"/>
        <end position="68"/>
    </location>
</feature>
<comment type="subcellular location">
    <subcellularLocation>
        <location evidence="1">Membrane</location>
        <topology evidence="1">Single-pass membrane protein</topology>
    </subcellularLocation>
</comment>
<sequence>MTRFQFRSERRPRWGAAGAVLLIHFVLVAGLIRAFTPDIAAKAVRAVMQAVTVSLEPPSAPDPEPSPTIAPRRAPPKEEGAAGAPASKATPREVSAPRAAVVVRPTQAPQVADKGEENASGASGQGDGTGASGIAKGTGAGAVGTGGGGGGTGKPTVKIAGEISSAKDYPRASRELRIGASVVIDLSVGADGRVKGCRVVQHSPDSQADGITCTLAVKRFRFDPALDPRGSPIEAVYRWRQRWFY</sequence>
<dbReference type="InterPro" id="IPR037682">
    <property type="entry name" value="TonB_C"/>
</dbReference>
<gene>
    <name evidence="7" type="ORF">V474_00355</name>
</gene>
<dbReference type="PATRIC" id="fig|1114963.3.peg.71"/>
<feature type="region of interest" description="Disordered" evidence="5">
    <location>
        <begin position="55"/>
        <end position="135"/>
    </location>
</feature>
<feature type="compositionally biased region" description="Low complexity" evidence="5">
    <location>
        <begin position="81"/>
        <end position="112"/>
    </location>
</feature>
<evidence type="ECO:0000313" key="8">
    <source>
        <dbReference type="Proteomes" id="UP000052268"/>
    </source>
</evidence>
<keyword evidence="2" id="KW-0812">Transmembrane</keyword>
<comment type="caution">
    <text evidence="7">The sequence shown here is derived from an EMBL/GenBank/DDBJ whole genome shotgun (WGS) entry which is preliminary data.</text>
</comment>